<protein>
    <submittedName>
        <fullName evidence="1">Oxygen-dependent protoporphyrinogen oxidase</fullName>
    </submittedName>
</protein>
<organism evidence="1 2">
    <name type="scientific">Spiromyces aspiralis</name>
    <dbReference type="NCBI Taxonomy" id="68401"/>
    <lineage>
        <taxon>Eukaryota</taxon>
        <taxon>Fungi</taxon>
        <taxon>Fungi incertae sedis</taxon>
        <taxon>Zoopagomycota</taxon>
        <taxon>Kickxellomycotina</taxon>
        <taxon>Kickxellomycetes</taxon>
        <taxon>Kickxellales</taxon>
        <taxon>Kickxellaceae</taxon>
        <taxon>Spiromyces</taxon>
    </lineage>
</organism>
<name>A0ACC1HRD0_9FUNG</name>
<dbReference type="EMBL" id="JAMZIH010001915">
    <property type="protein sequence ID" value="KAJ1677802.1"/>
    <property type="molecule type" value="Genomic_DNA"/>
</dbReference>
<feature type="non-terminal residue" evidence="1">
    <location>
        <position position="1"/>
    </location>
</feature>
<keyword evidence="2" id="KW-1185">Reference proteome</keyword>
<comment type="caution">
    <text evidence="1">The sequence shown here is derived from an EMBL/GenBank/DDBJ whole genome shotgun (WGS) entry which is preliminary data.</text>
</comment>
<gene>
    <name evidence="1" type="primary">HEM14_4</name>
    <name evidence="1" type="ORF">EV182_005408</name>
</gene>
<feature type="non-terminal residue" evidence="1">
    <location>
        <position position="408"/>
    </location>
</feature>
<dbReference type="Proteomes" id="UP001145114">
    <property type="component" value="Unassembled WGS sequence"/>
</dbReference>
<accession>A0ACC1HRD0</accession>
<evidence type="ECO:0000313" key="1">
    <source>
        <dbReference type="EMBL" id="KAJ1677802.1"/>
    </source>
</evidence>
<evidence type="ECO:0000313" key="2">
    <source>
        <dbReference type="Proteomes" id="UP001145114"/>
    </source>
</evidence>
<proteinExistence type="predicted"/>
<sequence length="408" mass="43479">DARLHAIPPYDRYIGRRDLWALSRVVVAMDRAAPAAQNRFLLFGGCLRALPAKPAHLLTCFARPLWGAPYAVHRDLLTSRNDPPAGPAAGDDDDESMNSLVSRRLGSALDDNVVFAVINGIYAADTRVLSSRAVATPLWQAERSTGSVLLGLLLPLEGRPSDPDGGLEAASMHLFRGGMQTLTDQLAERLANSPNGLAVAEPSSDGNSGDRGGGFSIGFEGGAQIRADYLVSALPEVQLGSLLESWATASPLSPPLPRLVYKGASMAVAQSGFGFFVPRAASREAKALEAVFDSCMLPEQGGRADISRFAVMLGGTHFRDTLGDPATILQADLLRHAMDTMRRVLGVSKEPVLAAAHVQRQCIPVYPVGYIDMLEKVDQWLMCGFGGRLSVMGAAYGGQSIPSWNCLP</sequence>
<reference evidence="1" key="1">
    <citation type="submission" date="2022-06" db="EMBL/GenBank/DDBJ databases">
        <title>Phylogenomic reconstructions and comparative analyses of Kickxellomycotina fungi.</title>
        <authorList>
            <person name="Reynolds N.K."/>
            <person name="Stajich J.E."/>
            <person name="Barry K."/>
            <person name="Grigoriev I.V."/>
            <person name="Crous P."/>
            <person name="Smith M.E."/>
        </authorList>
    </citation>
    <scope>NUCLEOTIDE SEQUENCE</scope>
    <source>
        <strain evidence="1">RSA 2271</strain>
    </source>
</reference>